<protein>
    <submittedName>
        <fullName evidence="1">Uncharacterized protein</fullName>
    </submittedName>
</protein>
<proteinExistence type="predicted"/>
<comment type="caution">
    <text evidence="1">The sequence shown here is derived from an EMBL/GenBank/DDBJ whole genome shotgun (WGS) entry which is preliminary data.</text>
</comment>
<evidence type="ECO:0000313" key="1">
    <source>
        <dbReference type="EMBL" id="MEB8344078.1"/>
    </source>
</evidence>
<name>A0ABU6FJ48_9ACTN</name>
<sequence>MTAEPAEPAKVIVALPVTSPTYFNPRYRSSIARKAKNALRVAEQIGGSATVTVILHGRAVDQVGHGSTVAHSEVDQANFDEWAADWAVLPNASSGVLDDPSPRNEVGRRFGISDSFYGHAQAVDVMNSVMQIRPLSKGLTCVILCLDSRFGVEEMIRSLARIDRTNIFWQICGDPSDIGYDDFWGKDGLKRGGVVPNLRAQLSSSWTPWLVARRFKAWRKNRG</sequence>
<dbReference type="Proteomes" id="UP001354931">
    <property type="component" value="Unassembled WGS sequence"/>
</dbReference>
<keyword evidence="2" id="KW-1185">Reference proteome</keyword>
<gene>
    <name evidence="1" type="ORF">OKJ99_42045</name>
</gene>
<organism evidence="1 2">
    <name type="scientific">Streptomyces endophyticus</name>
    <dbReference type="NCBI Taxonomy" id="714166"/>
    <lineage>
        <taxon>Bacteria</taxon>
        <taxon>Bacillati</taxon>
        <taxon>Actinomycetota</taxon>
        <taxon>Actinomycetes</taxon>
        <taxon>Kitasatosporales</taxon>
        <taxon>Streptomycetaceae</taxon>
        <taxon>Streptomyces</taxon>
    </lineage>
</organism>
<dbReference type="EMBL" id="JAOZYC010000207">
    <property type="protein sequence ID" value="MEB8344078.1"/>
    <property type="molecule type" value="Genomic_DNA"/>
</dbReference>
<evidence type="ECO:0000313" key="2">
    <source>
        <dbReference type="Proteomes" id="UP001354931"/>
    </source>
</evidence>
<dbReference type="RefSeq" id="WP_326023923.1">
    <property type="nucleotide sequence ID" value="NZ_JAOZYC010000207.1"/>
</dbReference>
<accession>A0ABU6FJ48</accession>
<reference evidence="1 2" key="1">
    <citation type="submission" date="2022-10" db="EMBL/GenBank/DDBJ databases">
        <authorList>
            <person name="Xie J."/>
            <person name="Shen N."/>
        </authorList>
    </citation>
    <scope>NUCLEOTIDE SEQUENCE [LARGE SCALE GENOMIC DNA]</scope>
    <source>
        <strain evidence="1 2">YIM65594</strain>
    </source>
</reference>